<dbReference type="EMBL" id="JACRAF010000039">
    <property type="protein sequence ID" value="MBI4922855.1"/>
    <property type="molecule type" value="Genomic_DNA"/>
</dbReference>
<keyword evidence="1" id="KW-0732">Signal</keyword>
<gene>
    <name evidence="3" type="ORF">HY834_14000</name>
</gene>
<name>A0A933L5U4_9HYPH</name>
<feature type="signal peptide" evidence="1">
    <location>
        <begin position="1"/>
        <end position="24"/>
    </location>
</feature>
<reference evidence="3" key="1">
    <citation type="submission" date="2020-07" db="EMBL/GenBank/DDBJ databases">
        <title>Huge and variable diversity of episymbiotic CPR bacteria and DPANN archaea in groundwater ecosystems.</title>
        <authorList>
            <person name="He C.Y."/>
            <person name="Keren R."/>
            <person name="Whittaker M."/>
            <person name="Farag I.F."/>
            <person name="Doudna J."/>
            <person name="Cate J.H.D."/>
            <person name="Banfield J.F."/>
        </authorList>
    </citation>
    <scope>NUCLEOTIDE SEQUENCE</scope>
    <source>
        <strain evidence="3">NC_groundwater_1586_Pr3_B-0.1um_66_15</strain>
    </source>
</reference>
<evidence type="ECO:0000256" key="1">
    <source>
        <dbReference type="SAM" id="SignalP"/>
    </source>
</evidence>
<feature type="chain" id="PRO_5037205872" description="Thiol:disulfide interchange protein DsbD N-terminal domain-containing protein" evidence="1">
    <location>
        <begin position="25"/>
        <end position="270"/>
    </location>
</feature>
<dbReference type="AlphaFoldDB" id="A0A933L5U4"/>
<sequence length="270" mass="28645">MYRGDMLKLLPLLCVTLAASPALAGATPWQDLAPGVRARMISSDAIGLGDTMIGLELDMPKSTETYWRIPGETGIPAEFDFTGSTGLTGAVVEWPYPEIDESRGYRNFVYHGHLVVPMRFAAEGGSALLNVAVTLGICSDICVPAQARFSLPIAFGAQDPEQTLRLQMAEVTLPTDWDLPQEPFGRIAVAPEGVTIAGIDPAIDPASVIADIGDPSALFSAPQKSPDGHLWVLKLLGDFGSADLAGRDLQLTFTTRLGPYAVSRPIAAAP</sequence>
<dbReference type="Pfam" id="PF11412">
    <property type="entry name" value="DsbD_N"/>
    <property type="match status" value="1"/>
</dbReference>
<evidence type="ECO:0000259" key="2">
    <source>
        <dbReference type="Pfam" id="PF11412"/>
    </source>
</evidence>
<organism evidence="3 4">
    <name type="scientific">Devosia nanyangense</name>
    <dbReference type="NCBI Taxonomy" id="1228055"/>
    <lineage>
        <taxon>Bacteria</taxon>
        <taxon>Pseudomonadati</taxon>
        <taxon>Pseudomonadota</taxon>
        <taxon>Alphaproteobacteria</taxon>
        <taxon>Hyphomicrobiales</taxon>
        <taxon>Devosiaceae</taxon>
        <taxon>Devosia</taxon>
    </lineage>
</organism>
<dbReference type="InterPro" id="IPR028250">
    <property type="entry name" value="DsbDN"/>
</dbReference>
<accession>A0A933L5U4</accession>
<proteinExistence type="predicted"/>
<comment type="caution">
    <text evidence="3">The sequence shown here is derived from an EMBL/GenBank/DDBJ whole genome shotgun (WGS) entry which is preliminary data.</text>
</comment>
<evidence type="ECO:0000313" key="4">
    <source>
        <dbReference type="Proteomes" id="UP000782610"/>
    </source>
</evidence>
<feature type="domain" description="Thiol:disulfide interchange protein DsbD N-terminal" evidence="2">
    <location>
        <begin position="49"/>
        <end position="151"/>
    </location>
</feature>
<dbReference type="Proteomes" id="UP000782610">
    <property type="component" value="Unassembled WGS sequence"/>
</dbReference>
<evidence type="ECO:0000313" key="3">
    <source>
        <dbReference type="EMBL" id="MBI4922855.1"/>
    </source>
</evidence>
<protein>
    <recommendedName>
        <fullName evidence="2">Thiol:disulfide interchange protein DsbD N-terminal domain-containing protein</fullName>
    </recommendedName>
</protein>